<reference evidence="1" key="1">
    <citation type="submission" date="2021-06" db="EMBL/GenBank/DDBJ databases">
        <authorList>
            <person name="Kallberg Y."/>
            <person name="Tangrot J."/>
            <person name="Rosling A."/>
        </authorList>
    </citation>
    <scope>NUCLEOTIDE SEQUENCE</scope>
    <source>
        <strain evidence="1">FL966</strain>
    </source>
</reference>
<sequence>MKSIDHVQIDYQYPFEDCEMWLGNDPRRTIKLKVNKRNDNHPNETRLQKCVRIGHRESSERAIIELMVPGVQAKCPCERRACRNA</sequence>
<dbReference type="AlphaFoldDB" id="A0A9N9CQ15"/>
<accession>A0A9N9CQ15</accession>
<protein>
    <submittedName>
        <fullName evidence="1">3744_t:CDS:1</fullName>
    </submittedName>
</protein>
<keyword evidence="2" id="KW-1185">Reference proteome</keyword>
<dbReference type="EMBL" id="CAJVQA010005024">
    <property type="protein sequence ID" value="CAG8611527.1"/>
    <property type="molecule type" value="Genomic_DNA"/>
</dbReference>
<gene>
    <name evidence="1" type="ORF">CPELLU_LOCUS7477</name>
</gene>
<proteinExistence type="predicted"/>
<dbReference type="Proteomes" id="UP000789759">
    <property type="component" value="Unassembled WGS sequence"/>
</dbReference>
<evidence type="ECO:0000313" key="2">
    <source>
        <dbReference type="Proteomes" id="UP000789759"/>
    </source>
</evidence>
<comment type="caution">
    <text evidence="1">The sequence shown here is derived from an EMBL/GenBank/DDBJ whole genome shotgun (WGS) entry which is preliminary data.</text>
</comment>
<name>A0A9N9CQ15_9GLOM</name>
<evidence type="ECO:0000313" key="1">
    <source>
        <dbReference type="EMBL" id="CAG8611527.1"/>
    </source>
</evidence>
<organism evidence="1 2">
    <name type="scientific">Cetraspora pellucida</name>
    <dbReference type="NCBI Taxonomy" id="1433469"/>
    <lineage>
        <taxon>Eukaryota</taxon>
        <taxon>Fungi</taxon>
        <taxon>Fungi incertae sedis</taxon>
        <taxon>Mucoromycota</taxon>
        <taxon>Glomeromycotina</taxon>
        <taxon>Glomeromycetes</taxon>
        <taxon>Diversisporales</taxon>
        <taxon>Gigasporaceae</taxon>
        <taxon>Cetraspora</taxon>
    </lineage>
</organism>